<protein>
    <submittedName>
        <fullName evidence="2">Uncharacterized protein</fullName>
    </submittedName>
</protein>
<dbReference type="RefSeq" id="XP_009497552.1">
    <property type="nucleotide sequence ID" value="XM_009499277.1"/>
</dbReference>
<evidence type="ECO:0000256" key="1">
    <source>
        <dbReference type="SAM" id="MobiDB-lite"/>
    </source>
</evidence>
<sequence>MASAPRASAQASGLARPDVEGPAGRAPRKPASAPGRAAAPPAASARPAFPKHEADPYDLGPVSNTAGARLLRDIEAGRAPLPSGFQSVGCLRFFLQLVGLHAPAVSLNTKARLMGLDCATTSALIGRFVKDGLGLPPPRGSQAGALSCPHLADNFLLLVHRDPPPGKILLARLLGVSRPTVVQLIQQHAPGVDLTPRPCLQRLRELCAIAPAVPLHQISTLLSVSPLLLKQTMAKYLQGRPHPGDGDGLDSDAEAEADRLAGGGGAGGLAGGGFGLAGPGGPGGPGDPVHLAPPAGRRGHRGIPQSEAIPWPDRLDLLERALRTAELQADSEAEARLRETARRVAIAYLTVFRQDSRLCDQRFRAVRQALPAEQEASLRELLRKDATLPFIAQAMGVPYKSLWNTVVRYFPKPLAEEAPPRPGSGAFLLTDITSMRQYVARYLPEDSPVRRQSHQPGSKPANLLTMAQSSRAIDWRRSDLVRVFDPAQHPPEQPDLRHLDADFDPAFEGRLRRLLALRPPLSPIEASQHLGVSVGLIRRTIDRSLRDVFLSRPMITLPTEGIIRLRRLARQLAGPAAGSPDRGIRRMRYTVPDIARQLGLTPDQTFSLLHRYCPEYFFLALGPEAGAGPGGMYVPDGRLPELLDAIRGRYPPPLVHHLAADLGCTIPQVINSLRVHAPDFSTPMYARSLAFRLHELHEQLRAKPDISLSQLYREANMPSPLLRMTLNHFEPLLAKDSPYLRLTAQPR</sequence>
<feature type="region of interest" description="Disordered" evidence="1">
    <location>
        <begin position="1"/>
        <end position="59"/>
    </location>
</feature>
<feature type="region of interest" description="Disordered" evidence="1">
    <location>
        <begin position="272"/>
        <end position="308"/>
    </location>
</feature>
<reference evidence="2" key="1">
    <citation type="submission" date="2013-04" db="EMBL/GenBank/DDBJ databases">
        <title>The Genome Sequence of Fonticula alba ATCC 38817.</title>
        <authorList>
            <consortium name="The Broad Institute Genomics Platform"/>
            <person name="Russ C."/>
            <person name="Cuomo C."/>
            <person name="Burger G."/>
            <person name="Gray M.W."/>
            <person name="Holland P.W.H."/>
            <person name="King N."/>
            <person name="Lang F.B.F."/>
            <person name="Roger A.J."/>
            <person name="Ruiz-Trillo I."/>
            <person name="Brown M."/>
            <person name="Walker B."/>
            <person name="Young S."/>
            <person name="Zeng Q."/>
            <person name="Gargeya S."/>
            <person name="Fitzgerald M."/>
            <person name="Haas B."/>
            <person name="Abouelleil A."/>
            <person name="Allen A.W."/>
            <person name="Alvarado L."/>
            <person name="Arachchi H.M."/>
            <person name="Berlin A.M."/>
            <person name="Chapman S.B."/>
            <person name="Gainer-Dewar J."/>
            <person name="Goldberg J."/>
            <person name="Griggs A."/>
            <person name="Gujja S."/>
            <person name="Hansen M."/>
            <person name="Howarth C."/>
            <person name="Imamovic A."/>
            <person name="Ireland A."/>
            <person name="Larimer J."/>
            <person name="McCowan C."/>
            <person name="Murphy C."/>
            <person name="Pearson M."/>
            <person name="Poon T.W."/>
            <person name="Priest M."/>
            <person name="Roberts A."/>
            <person name="Saif S."/>
            <person name="Shea T."/>
            <person name="Sisk P."/>
            <person name="Sykes S."/>
            <person name="Wortman J."/>
            <person name="Nusbaum C."/>
            <person name="Birren B."/>
        </authorList>
    </citation>
    <scope>NUCLEOTIDE SEQUENCE [LARGE SCALE GENOMIC DNA]</scope>
    <source>
        <strain evidence="2">ATCC 38817</strain>
    </source>
</reference>
<feature type="compositionally biased region" description="Low complexity" evidence="1">
    <location>
        <begin position="22"/>
        <end position="48"/>
    </location>
</feature>
<evidence type="ECO:0000313" key="3">
    <source>
        <dbReference type="Proteomes" id="UP000030693"/>
    </source>
</evidence>
<evidence type="ECO:0000313" key="2">
    <source>
        <dbReference type="EMBL" id="KCV67985.1"/>
    </source>
</evidence>
<gene>
    <name evidence="2" type="ORF">H696_05449</name>
</gene>
<dbReference type="Proteomes" id="UP000030693">
    <property type="component" value="Unassembled WGS sequence"/>
</dbReference>
<organism evidence="2">
    <name type="scientific">Fonticula alba</name>
    <name type="common">Slime mold</name>
    <dbReference type="NCBI Taxonomy" id="691883"/>
    <lineage>
        <taxon>Eukaryota</taxon>
        <taxon>Rotosphaerida</taxon>
        <taxon>Fonticulaceae</taxon>
        <taxon>Fonticula</taxon>
    </lineage>
</organism>
<accession>A0A058Z178</accession>
<dbReference type="GeneID" id="20530174"/>
<feature type="compositionally biased region" description="Gly residues" evidence="1">
    <location>
        <begin position="272"/>
        <end position="286"/>
    </location>
</feature>
<dbReference type="AlphaFoldDB" id="A0A058Z178"/>
<keyword evidence="3" id="KW-1185">Reference proteome</keyword>
<dbReference type="EMBL" id="KB932211">
    <property type="protein sequence ID" value="KCV67985.1"/>
    <property type="molecule type" value="Genomic_DNA"/>
</dbReference>
<proteinExistence type="predicted"/>
<name>A0A058Z178_FONAL</name>